<evidence type="ECO:0000313" key="1">
    <source>
        <dbReference type="EMBL" id="PNG89644.1"/>
    </source>
</evidence>
<organism evidence="1 2">
    <name type="scientific">Streptomyces malaysiensis</name>
    <dbReference type="NCBI Taxonomy" id="92644"/>
    <lineage>
        <taxon>Bacteria</taxon>
        <taxon>Bacillati</taxon>
        <taxon>Actinomycetota</taxon>
        <taxon>Actinomycetes</taxon>
        <taxon>Kitasatosporales</taxon>
        <taxon>Streptomycetaceae</taxon>
        <taxon>Streptomyces</taxon>
        <taxon>Streptomyces violaceusniger group</taxon>
    </lineage>
</organism>
<protein>
    <submittedName>
        <fullName evidence="1">Uncharacterized protein</fullName>
    </submittedName>
</protein>
<proteinExistence type="predicted"/>
<dbReference type="EMBL" id="LJIW01000002">
    <property type="protein sequence ID" value="PNG89644.1"/>
    <property type="molecule type" value="Genomic_DNA"/>
</dbReference>
<name>A0A2J7YNN8_STRMQ</name>
<keyword evidence="2" id="KW-1185">Reference proteome</keyword>
<accession>A0A2J7YNN8</accession>
<reference evidence="1 2" key="1">
    <citation type="submission" date="2015-09" db="EMBL/GenBank/DDBJ databases">
        <title>Genome sequence, genome mining and natural product profiling of a biocontrol bacterium Streptomyces malaysiensis F913.</title>
        <authorList>
            <person name="Xu Y."/>
            <person name="Wei J."/>
            <person name="Xie J."/>
            <person name="Li T."/>
            <person name="Zhou Z."/>
        </authorList>
    </citation>
    <scope>NUCLEOTIDE SEQUENCE [LARGE SCALE GENOMIC DNA]</scope>
    <source>
        <strain evidence="1 2">F913</strain>
    </source>
</reference>
<dbReference type="Proteomes" id="UP000236520">
    <property type="component" value="Unassembled WGS sequence"/>
</dbReference>
<gene>
    <name evidence="1" type="ORF">SMF913_25109</name>
</gene>
<comment type="caution">
    <text evidence="1">The sequence shown here is derived from an EMBL/GenBank/DDBJ whole genome shotgun (WGS) entry which is preliminary data.</text>
</comment>
<dbReference type="AlphaFoldDB" id="A0A2J7YNN8"/>
<evidence type="ECO:0000313" key="2">
    <source>
        <dbReference type="Proteomes" id="UP000236520"/>
    </source>
</evidence>
<sequence length="104" mass="11362">MTMSKRSKPPTPLPQWAMPEESWLYFPTIYEGGKQTVKRAAVAARGGLRGAHGTVPGARIRRARTTVRPADLLAAVMMPVCSRRTFVAQAEDSGHTVSYRVPAP</sequence>